<evidence type="ECO:0000256" key="1">
    <source>
        <dbReference type="ARBA" id="ARBA00003456"/>
    </source>
</evidence>
<evidence type="ECO:0000256" key="6">
    <source>
        <dbReference type="ARBA" id="ARBA00023065"/>
    </source>
</evidence>
<evidence type="ECO:0000256" key="2">
    <source>
        <dbReference type="ARBA" id="ARBA00004170"/>
    </source>
</evidence>
<evidence type="ECO:0000313" key="10">
    <source>
        <dbReference type="EMBL" id="MCA9397784.1"/>
    </source>
</evidence>
<comment type="subcellular location">
    <subcellularLocation>
        <location evidence="2">Membrane</location>
        <topology evidence="2">Peripheral membrane protein</topology>
    </subcellularLocation>
</comment>
<gene>
    <name evidence="10" type="ORF">KC573_03060</name>
</gene>
<reference evidence="10" key="1">
    <citation type="submission" date="2020-04" db="EMBL/GenBank/DDBJ databases">
        <authorList>
            <person name="Zhang T."/>
        </authorList>
    </citation>
    <scope>NUCLEOTIDE SEQUENCE</scope>
    <source>
        <strain evidence="10">HKST-UBA02</strain>
    </source>
</reference>
<feature type="non-terminal residue" evidence="10">
    <location>
        <position position="48"/>
    </location>
</feature>
<name>A0A955LX27_UNCKA</name>
<keyword evidence="8" id="KW-0139">CF(1)</keyword>
<evidence type="ECO:0000313" key="11">
    <source>
        <dbReference type="Proteomes" id="UP000699691"/>
    </source>
</evidence>
<dbReference type="Proteomes" id="UP000699691">
    <property type="component" value="Unassembled WGS sequence"/>
</dbReference>
<evidence type="ECO:0000256" key="9">
    <source>
        <dbReference type="ARBA" id="ARBA00023310"/>
    </source>
</evidence>
<comment type="function">
    <text evidence="1">Produces ATP from ADP in the presence of a proton gradient across the membrane. The gamma chain is believed to be important in regulating ATPase activity and the flow of protons through the CF(0) complex.</text>
</comment>
<evidence type="ECO:0000256" key="8">
    <source>
        <dbReference type="ARBA" id="ARBA00023196"/>
    </source>
</evidence>
<dbReference type="InterPro" id="IPR000131">
    <property type="entry name" value="ATP_synth_F1_gsu"/>
</dbReference>
<evidence type="ECO:0000256" key="5">
    <source>
        <dbReference type="ARBA" id="ARBA00022781"/>
    </source>
</evidence>
<keyword evidence="9" id="KW-0066">ATP synthesis</keyword>
<dbReference type="GO" id="GO:0045259">
    <property type="term" value="C:proton-transporting ATP synthase complex"/>
    <property type="evidence" value="ECO:0007669"/>
    <property type="project" value="UniProtKB-KW"/>
</dbReference>
<sequence>MSKLREIKKRIKSVNNISQVTNAMQLVAASRMRKAQDNASRGKQYADR</sequence>
<dbReference type="InterPro" id="IPR035968">
    <property type="entry name" value="ATP_synth_F1_ATPase_gsu"/>
</dbReference>
<organism evidence="10 11">
    <name type="scientific">candidate division WWE3 bacterium</name>
    <dbReference type="NCBI Taxonomy" id="2053526"/>
    <lineage>
        <taxon>Bacteria</taxon>
        <taxon>Katanobacteria</taxon>
    </lineage>
</organism>
<protein>
    <submittedName>
        <fullName evidence="10">F0F1 ATP synthase subunit gamma</fullName>
    </submittedName>
</protein>
<comment type="caution">
    <text evidence="10">The sequence shown here is derived from an EMBL/GenBank/DDBJ whole genome shotgun (WGS) entry which is preliminary data.</text>
</comment>
<evidence type="ECO:0000256" key="4">
    <source>
        <dbReference type="ARBA" id="ARBA00022448"/>
    </source>
</evidence>
<dbReference type="SUPFAM" id="SSF52943">
    <property type="entry name" value="ATP synthase (F1-ATPase), gamma subunit"/>
    <property type="match status" value="1"/>
</dbReference>
<comment type="similarity">
    <text evidence="3">Belongs to the ATPase gamma chain family.</text>
</comment>
<keyword evidence="6" id="KW-0406">Ion transport</keyword>
<accession>A0A955LX27</accession>
<dbReference type="GO" id="GO:0046933">
    <property type="term" value="F:proton-transporting ATP synthase activity, rotational mechanism"/>
    <property type="evidence" value="ECO:0007669"/>
    <property type="project" value="InterPro"/>
</dbReference>
<dbReference type="Pfam" id="PF00231">
    <property type="entry name" value="ATP-synt"/>
    <property type="match status" value="1"/>
</dbReference>
<dbReference type="Gene3D" id="1.10.287.80">
    <property type="entry name" value="ATP synthase, gamma subunit, helix hairpin domain"/>
    <property type="match status" value="1"/>
</dbReference>
<keyword evidence="5" id="KW-0375">Hydrogen ion transport</keyword>
<keyword evidence="4" id="KW-0813">Transport</keyword>
<evidence type="ECO:0000256" key="3">
    <source>
        <dbReference type="ARBA" id="ARBA00007681"/>
    </source>
</evidence>
<reference evidence="10" key="2">
    <citation type="journal article" date="2021" name="Microbiome">
        <title>Successional dynamics and alternative stable states in a saline activated sludge microbial community over 9 years.</title>
        <authorList>
            <person name="Wang Y."/>
            <person name="Ye J."/>
            <person name="Ju F."/>
            <person name="Liu L."/>
            <person name="Boyd J.A."/>
            <person name="Deng Y."/>
            <person name="Parks D.H."/>
            <person name="Jiang X."/>
            <person name="Yin X."/>
            <person name="Woodcroft B.J."/>
            <person name="Tyson G.W."/>
            <person name="Hugenholtz P."/>
            <person name="Polz M.F."/>
            <person name="Zhang T."/>
        </authorList>
    </citation>
    <scope>NUCLEOTIDE SEQUENCE</scope>
    <source>
        <strain evidence="10">HKST-UBA02</strain>
    </source>
</reference>
<evidence type="ECO:0000256" key="7">
    <source>
        <dbReference type="ARBA" id="ARBA00023136"/>
    </source>
</evidence>
<dbReference type="EMBL" id="JAGQKY010000140">
    <property type="protein sequence ID" value="MCA9397784.1"/>
    <property type="molecule type" value="Genomic_DNA"/>
</dbReference>
<dbReference type="AlphaFoldDB" id="A0A955LX27"/>
<proteinExistence type="inferred from homology"/>
<keyword evidence="7" id="KW-0472">Membrane</keyword>